<sequence length="620" mass="67025">MTRAAIPAPVLPSAGVLTPLGLDESRITGGLWAQKQVVNAAATLEHIRARLESEGWLPNFDLAAAGALPEGRRGREFADSEVYKWLEALAWEIGRGGSDELEQTFRAAVARVAAAQEADGYLNTMFGREGQRPRWSDLEWGHELYCAGHLLQAAVARARTRPGSDDGLLEVAIRVADLVVREFGPGAREAICGHAEIELGLAELGRVTGDRRYTEQAALFVERHGKHTLRDIEHGRAYYQDDVAVREAEALRGHAVRANYLAASAVDVAIDTGDADLLAALERQWSRTIARRTYITGGQGARHSDEAFGEDWELPSDRAYSETCAGIASLMFAWRLLLATGEARYADLIERILYNVLATSVSDEGTAFFYSNPLQQRVEGAMPDPGETVGRASTSLRAPWFSVSCCPTNIGRTIASLGAYLATTTAHGVQVHQYAAGEIRTASGIALTVDTAYPARGRIVVRIDEPGDFEIALRVPGWAHGATLDGAPVSPGYARVRRRWNEGDEVVLELPVAPRVSLPDPRIDAVRGSVAIERGPEVWALESVDLGTDVAGAVLVPGSVRAEGEGVVADFLVREDDAAAWPYAAEQPPAGEQRTSALVPYRRWGNRGPATMRVFLPLAT</sequence>
<feature type="domain" description="Non-reducing end beta-L-arabinofuranosidase-like GH127 middle" evidence="2">
    <location>
        <begin position="429"/>
        <end position="511"/>
    </location>
</feature>
<protein>
    <submittedName>
        <fullName evidence="4">Glycoside hydrolase family 127 protein</fullName>
    </submittedName>
</protein>
<dbReference type="Proteomes" id="UP000680132">
    <property type="component" value="Unassembled WGS sequence"/>
</dbReference>
<dbReference type="SUPFAM" id="SSF48208">
    <property type="entry name" value="Six-hairpin glycosidases"/>
    <property type="match status" value="1"/>
</dbReference>
<dbReference type="Pfam" id="PF20736">
    <property type="entry name" value="Glyco_hydro127M"/>
    <property type="match status" value="1"/>
</dbReference>
<evidence type="ECO:0000313" key="5">
    <source>
        <dbReference type="Proteomes" id="UP000680132"/>
    </source>
</evidence>
<evidence type="ECO:0000259" key="3">
    <source>
        <dbReference type="Pfam" id="PF20737"/>
    </source>
</evidence>
<dbReference type="GO" id="GO:0016787">
    <property type="term" value="F:hydrolase activity"/>
    <property type="evidence" value="ECO:0007669"/>
    <property type="project" value="UniProtKB-KW"/>
</dbReference>
<dbReference type="InterPro" id="IPR049049">
    <property type="entry name" value="Beta-AFase-like_GH127_C"/>
</dbReference>
<dbReference type="PANTHER" id="PTHR43465">
    <property type="entry name" value="DUF1680 DOMAIN PROTEIN (AFU_ORTHOLOGUE AFUA_1G08910)"/>
    <property type="match status" value="1"/>
</dbReference>
<feature type="domain" description="Non-reducing end beta-L-arabinofuranosidase-like GH127 C-terminal" evidence="3">
    <location>
        <begin position="515"/>
        <end position="617"/>
    </location>
</feature>
<proteinExistence type="predicted"/>
<evidence type="ECO:0000313" key="4">
    <source>
        <dbReference type="EMBL" id="MBO3664639.1"/>
    </source>
</evidence>
<dbReference type="RefSeq" id="WP_208504465.1">
    <property type="nucleotide sequence ID" value="NZ_JAGFOA010000006.1"/>
</dbReference>
<keyword evidence="4" id="KW-0378">Hydrolase</keyword>
<dbReference type="InterPro" id="IPR049046">
    <property type="entry name" value="Beta-AFase-like_GH127_middle"/>
</dbReference>
<keyword evidence="5" id="KW-1185">Reference proteome</keyword>
<accession>A0A939QKN3</accession>
<gene>
    <name evidence="4" type="ORF">J5V96_14160</name>
</gene>
<dbReference type="GO" id="GO:0005975">
    <property type="term" value="P:carbohydrate metabolic process"/>
    <property type="evidence" value="ECO:0007669"/>
    <property type="project" value="InterPro"/>
</dbReference>
<dbReference type="PANTHER" id="PTHR43465:SF2">
    <property type="entry name" value="DUF1680 DOMAIN PROTEIN (AFU_ORTHOLOGUE AFUA_1G08910)"/>
    <property type="match status" value="1"/>
</dbReference>
<feature type="domain" description="Non-reducing end beta-L-arabinofuranosidase-like GH127 catalytic" evidence="1">
    <location>
        <begin position="26"/>
        <end position="418"/>
    </location>
</feature>
<dbReference type="AlphaFoldDB" id="A0A939QKN3"/>
<name>A0A939QKN3_9MICO</name>
<dbReference type="Pfam" id="PF07944">
    <property type="entry name" value="Beta-AFase-like_GH127_cat"/>
    <property type="match status" value="1"/>
</dbReference>
<evidence type="ECO:0000259" key="2">
    <source>
        <dbReference type="Pfam" id="PF20736"/>
    </source>
</evidence>
<dbReference type="InterPro" id="IPR012878">
    <property type="entry name" value="Beta-AFase-like_GH127_cat"/>
</dbReference>
<dbReference type="EMBL" id="JAGFOA010000006">
    <property type="protein sequence ID" value="MBO3664639.1"/>
    <property type="molecule type" value="Genomic_DNA"/>
</dbReference>
<dbReference type="InterPro" id="IPR008928">
    <property type="entry name" value="6-hairpin_glycosidase_sf"/>
</dbReference>
<evidence type="ECO:0000259" key="1">
    <source>
        <dbReference type="Pfam" id="PF07944"/>
    </source>
</evidence>
<comment type="caution">
    <text evidence="4">The sequence shown here is derived from an EMBL/GenBank/DDBJ whole genome shotgun (WGS) entry which is preliminary data.</text>
</comment>
<organism evidence="4 5">
    <name type="scientific">Microbacterium stercoris</name>
    <dbReference type="NCBI Taxonomy" id="2820289"/>
    <lineage>
        <taxon>Bacteria</taxon>
        <taxon>Bacillati</taxon>
        <taxon>Actinomycetota</taxon>
        <taxon>Actinomycetes</taxon>
        <taxon>Micrococcales</taxon>
        <taxon>Microbacteriaceae</taxon>
        <taxon>Microbacterium</taxon>
    </lineage>
</organism>
<reference evidence="4" key="1">
    <citation type="submission" date="2021-03" db="EMBL/GenBank/DDBJ databases">
        <title>Microbacterium sp. nov., a novel actinobacterium isolated from cow dung.</title>
        <authorList>
            <person name="Zhang L."/>
        </authorList>
    </citation>
    <scope>NUCLEOTIDE SEQUENCE</scope>
    <source>
        <strain evidence="4">NEAU-LLB</strain>
    </source>
</reference>
<dbReference type="Pfam" id="PF20737">
    <property type="entry name" value="Glyco_hydro127C"/>
    <property type="match status" value="1"/>
</dbReference>
<dbReference type="InterPro" id="IPR049174">
    <property type="entry name" value="Beta-AFase-like"/>
</dbReference>